<dbReference type="Proteomes" id="UP000470404">
    <property type="component" value="Unassembled WGS sequence"/>
</dbReference>
<keyword evidence="4" id="KW-1185">Reference proteome</keyword>
<proteinExistence type="predicted"/>
<accession>A0A1I5SAJ2</accession>
<dbReference type="EMBL" id="FOWC01000006">
    <property type="protein sequence ID" value="SFP67733.1"/>
    <property type="molecule type" value="Genomic_DNA"/>
</dbReference>
<reference evidence="1 4" key="2">
    <citation type="submission" date="2020-01" db="EMBL/GenBank/DDBJ databases">
        <title>Insect and environment-associated Actinomycetes.</title>
        <authorList>
            <person name="Currrie C."/>
            <person name="Chevrette M."/>
            <person name="Carlson C."/>
            <person name="Stubbendieck R."/>
            <person name="Wendt-Pienkowski E."/>
        </authorList>
    </citation>
    <scope>NUCLEOTIDE SEQUENCE [LARGE SCALE GENOMIC DNA]</scope>
    <source>
        <strain evidence="1 4">SID8386</strain>
    </source>
</reference>
<gene>
    <name evidence="1" type="ORF">G3I59_01255</name>
    <name evidence="2" type="ORF">SAMN05421854_106253</name>
</gene>
<evidence type="ECO:0000313" key="2">
    <source>
        <dbReference type="EMBL" id="SFP67733.1"/>
    </source>
</evidence>
<evidence type="ECO:0000313" key="3">
    <source>
        <dbReference type="Proteomes" id="UP000199137"/>
    </source>
</evidence>
<dbReference type="Proteomes" id="UP000199137">
    <property type="component" value="Unassembled WGS sequence"/>
</dbReference>
<dbReference type="Pfam" id="PF13279">
    <property type="entry name" value="4HBT_2"/>
    <property type="match status" value="1"/>
</dbReference>
<sequence>MTSLADERTGFALRPRYASANIRTWIGFKQFMAMAEEAVLCWFRERGLGPQALYHDHGLGLSIVDSSVQLPAVLEIDDEVRARVGPAGPGRFRVVFEAAGNRVLRGRTTVALVREQEPARACPDELAPLVGPAAAESDRPAEPDPAAFSWDWTARYFHCQFSDRVQHGAYVAALEETVDRFLAERGLGVPRLLAERGWIPVVSRARVRLLGDAHMGETVRTTFAVTDFVKDRAFDGVMDCWTLGAGRAPRLVATASILHGYAVSRGPGAGTLATLDPDTLAALAPGAPR</sequence>
<organism evidence="2 3">
    <name type="scientific">Amycolatopsis rubida</name>
    <dbReference type="NCBI Taxonomy" id="112413"/>
    <lineage>
        <taxon>Bacteria</taxon>
        <taxon>Bacillati</taxon>
        <taxon>Actinomycetota</taxon>
        <taxon>Actinomycetes</taxon>
        <taxon>Pseudonocardiales</taxon>
        <taxon>Pseudonocardiaceae</taxon>
        <taxon>Amycolatopsis</taxon>
    </lineage>
</organism>
<protein>
    <submittedName>
        <fullName evidence="1 2">Thioesterase</fullName>
    </submittedName>
</protein>
<reference evidence="2 3" key="1">
    <citation type="submission" date="2016-10" db="EMBL/GenBank/DDBJ databases">
        <authorList>
            <person name="de Groot N.N."/>
        </authorList>
    </citation>
    <scope>NUCLEOTIDE SEQUENCE [LARGE SCALE GENOMIC DNA]</scope>
    <source>
        <strain evidence="2 3">DSM 44637</strain>
    </source>
</reference>
<dbReference type="STRING" id="112413.SAMN05421854_106253"/>
<evidence type="ECO:0000313" key="1">
    <source>
        <dbReference type="EMBL" id="NEC54273.1"/>
    </source>
</evidence>
<dbReference type="OrthoDB" id="4556615at2"/>
<evidence type="ECO:0000313" key="4">
    <source>
        <dbReference type="Proteomes" id="UP000470404"/>
    </source>
</evidence>
<dbReference type="Gene3D" id="3.10.129.10">
    <property type="entry name" value="Hotdog Thioesterase"/>
    <property type="match status" value="2"/>
</dbReference>
<dbReference type="RefSeq" id="WP_067588326.1">
    <property type="nucleotide sequence ID" value="NZ_FOWC01000006.1"/>
</dbReference>
<dbReference type="SUPFAM" id="SSF54637">
    <property type="entry name" value="Thioesterase/thiol ester dehydrase-isomerase"/>
    <property type="match status" value="2"/>
</dbReference>
<dbReference type="EMBL" id="JAAGNC010000009">
    <property type="protein sequence ID" value="NEC54273.1"/>
    <property type="molecule type" value="Genomic_DNA"/>
</dbReference>
<dbReference type="AlphaFoldDB" id="A0A1I5SAJ2"/>
<dbReference type="InterPro" id="IPR029069">
    <property type="entry name" value="HotDog_dom_sf"/>
</dbReference>
<name>A0A1I5SAJ2_9PSEU</name>